<dbReference type="RefSeq" id="WP_119990858.1">
    <property type="nucleotide sequence ID" value="NZ_CP032489.1"/>
</dbReference>
<evidence type="ECO:0000313" key="5">
    <source>
        <dbReference type="EMBL" id="AYD49275.1"/>
    </source>
</evidence>
<dbReference type="OrthoDB" id="9789994at2"/>
<feature type="domain" description="ABC transporter" evidence="4">
    <location>
        <begin position="2"/>
        <end position="232"/>
    </location>
</feature>
<evidence type="ECO:0000313" key="6">
    <source>
        <dbReference type="Proteomes" id="UP000266118"/>
    </source>
</evidence>
<dbReference type="KEGG" id="ark:D6B99_04030"/>
<evidence type="ECO:0000259" key="4">
    <source>
        <dbReference type="PROSITE" id="PS50893"/>
    </source>
</evidence>
<reference evidence="5 6" key="1">
    <citation type="submission" date="2018-09" db="EMBL/GenBank/DDBJ databases">
        <title>Arachidicoccus sp. nov., a bacterium isolated from soil.</title>
        <authorList>
            <person name="Weon H.-Y."/>
            <person name="Kwon S.-W."/>
            <person name="Lee S.A."/>
        </authorList>
    </citation>
    <scope>NUCLEOTIDE SEQUENCE [LARGE SCALE GENOMIC DNA]</scope>
    <source>
        <strain evidence="5 6">KIS59-12</strain>
    </source>
</reference>
<dbReference type="SMART" id="SM00382">
    <property type="entry name" value="AAA"/>
    <property type="match status" value="2"/>
</dbReference>
<evidence type="ECO:0000256" key="1">
    <source>
        <dbReference type="ARBA" id="ARBA00022448"/>
    </source>
</evidence>
<dbReference type="PANTHER" id="PTHR43553">
    <property type="entry name" value="HEAVY METAL TRANSPORTER"/>
    <property type="match status" value="1"/>
</dbReference>
<evidence type="ECO:0000256" key="2">
    <source>
        <dbReference type="ARBA" id="ARBA00022741"/>
    </source>
</evidence>
<keyword evidence="1" id="KW-0813">Transport</keyword>
<dbReference type="InterPro" id="IPR027417">
    <property type="entry name" value="P-loop_NTPase"/>
</dbReference>
<organism evidence="5 6">
    <name type="scientific">Arachidicoccus soli</name>
    <dbReference type="NCBI Taxonomy" id="2341117"/>
    <lineage>
        <taxon>Bacteria</taxon>
        <taxon>Pseudomonadati</taxon>
        <taxon>Bacteroidota</taxon>
        <taxon>Chitinophagia</taxon>
        <taxon>Chitinophagales</taxon>
        <taxon>Chitinophagaceae</taxon>
        <taxon>Arachidicoccus</taxon>
    </lineage>
</organism>
<dbReference type="GO" id="GO:0016887">
    <property type="term" value="F:ATP hydrolysis activity"/>
    <property type="evidence" value="ECO:0007669"/>
    <property type="project" value="InterPro"/>
</dbReference>
<dbReference type="InterPro" id="IPR050095">
    <property type="entry name" value="ECF_ABC_transporter_ATP-bd"/>
</dbReference>
<protein>
    <submittedName>
        <fullName evidence="5">ATP-binding cassette domain-containing protein</fullName>
    </submittedName>
</protein>
<dbReference type="PROSITE" id="PS50893">
    <property type="entry name" value="ABC_TRANSPORTER_2"/>
    <property type="match status" value="2"/>
</dbReference>
<dbReference type="Pfam" id="PF00005">
    <property type="entry name" value="ABC_tran"/>
    <property type="match status" value="2"/>
</dbReference>
<feature type="domain" description="ABC transporter" evidence="4">
    <location>
        <begin position="248"/>
        <end position="480"/>
    </location>
</feature>
<dbReference type="EMBL" id="CP032489">
    <property type="protein sequence ID" value="AYD49275.1"/>
    <property type="molecule type" value="Genomic_DNA"/>
</dbReference>
<keyword evidence="3 5" id="KW-0067">ATP-binding</keyword>
<keyword evidence="2" id="KW-0547">Nucleotide-binding</keyword>
<sequence length="480" mass="54355">MAKQPGGFALEAISFALNKNENLAITGASGSGKTTLAQALCGKLFITGGLEIHYEKNNPLSPKAILIEQRYTIKNRSNTIDGYYQQRYNSTENEDAYTVLEELKSVLDNEVKIDFLLNELSIPYLKDKPLLQLSSGEHKRFQLIKAILNPTQLMVLDEPFIGLDIESRKKLNDILSDISTKGTQLIIIVGAHHHFPDCVTHILELEKGKQKNFTEKENFAVQHQHQTFFYDSSNLPLKVNSFGFSFAVKMKNLSVQYGDRTILKNINWEVKKGDHWLLKGHNGAGKSTLLSLVYGDNPQAYANEIYLFDKRRGTGESIWDIKKNIGFMSPELFAFFDKNISCFDAIASGYFDTMGLYKKLQETQTENIHQWLKALDLQELSRHRLSSISSGIQRLVLLIRALIKNPPLLILDEPCQGLDEFQTEAFVKLIDDICEKTATTLIYISHYQNEIPNCIDKVLALKVGLPTIYSIKKETINSII</sequence>
<dbReference type="SUPFAM" id="SSF52540">
    <property type="entry name" value="P-loop containing nucleoside triphosphate hydrolases"/>
    <property type="match status" value="2"/>
</dbReference>
<dbReference type="GO" id="GO:0043190">
    <property type="term" value="C:ATP-binding cassette (ABC) transporter complex"/>
    <property type="evidence" value="ECO:0007669"/>
    <property type="project" value="TreeGrafter"/>
</dbReference>
<dbReference type="InterPro" id="IPR003439">
    <property type="entry name" value="ABC_transporter-like_ATP-bd"/>
</dbReference>
<keyword evidence="6" id="KW-1185">Reference proteome</keyword>
<dbReference type="GO" id="GO:0042626">
    <property type="term" value="F:ATPase-coupled transmembrane transporter activity"/>
    <property type="evidence" value="ECO:0007669"/>
    <property type="project" value="TreeGrafter"/>
</dbReference>
<evidence type="ECO:0000256" key="3">
    <source>
        <dbReference type="ARBA" id="ARBA00022840"/>
    </source>
</evidence>
<dbReference type="GO" id="GO:0005524">
    <property type="term" value="F:ATP binding"/>
    <property type="evidence" value="ECO:0007669"/>
    <property type="project" value="UniProtKB-KW"/>
</dbReference>
<gene>
    <name evidence="5" type="ORF">D6B99_04030</name>
</gene>
<accession>A0A386HTQ0</accession>
<dbReference type="AlphaFoldDB" id="A0A386HTQ0"/>
<dbReference type="PANTHER" id="PTHR43553:SF3">
    <property type="entry name" value="ABC TRANSPORTER ATP-BINDING PROTEIN MODF"/>
    <property type="match status" value="1"/>
</dbReference>
<dbReference type="Gene3D" id="3.40.50.300">
    <property type="entry name" value="P-loop containing nucleotide triphosphate hydrolases"/>
    <property type="match status" value="2"/>
</dbReference>
<dbReference type="InterPro" id="IPR003593">
    <property type="entry name" value="AAA+_ATPase"/>
</dbReference>
<dbReference type="Proteomes" id="UP000266118">
    <property type="component" value="Chromosome"/>
</dbReference>
<proteinExistence type="predicted"/>
<name>A0A386HTQ0_9BACT</name>